<comment type="similarity">
    <text evidence="1">Belongs to the 'phage' integrase family.</text>
</comment>
<dbReference type="PANTHER" id="PTHR30629">
    <property type="entry name" value="PROPHAGE INTEGRASE"/>
    <property type="match status" value="1"/>
</dbReference>
<dbReference type="Gene3D" id="3.30.160.390">
    <property type="entry name" value="Integrase, DNA-binding domain"/>
    <property type="match status" value="1"/>
</dbReference>
<dbReference type="GO" id="GO:0003677">
    <property type="term" value="F:DNA binding"/>
    <property type="evidence" value="ECO:0007669"/>
    <property type="project" value="UniProtKB-KW"/>
</dbReference>
<organism evidence="6 7">
    <name type="scientific">Succinivibrio dextrinosolvens</name>
    <dbReference type="NCBI Taxonomy" id="83771"/>
    <lineage>
        <taxon>Bacteria</taxon>
        <taxon>Pseudomonadati</taxon>
        <taxon>Pseudomonadota</taxon>
        <taxon>Gammaproteobacteria</taxon>
        <taxon>Aeromonadales</taxon>
        <taxon>Succinivibrionaceae</taxon>
        <taxon>Succinivibrio</taxon>
    </lineage>
</organism>
<proteinExistence type="inferred from homology"/>
<dbReference type="OrthoDB" id="9795573at2"/>
<feature type="domain" description="Tyr recombinase" evidence="5">
    <location>
        <begin position="215"/>
        <end position="390"/>
    </location>
</feature>
<dbReference type="Pfam" id="PF13356">
    <property type="entry name" value="Arm-DNA-bind_3"/>
    <property type="match status" value="1"/>
</dbReference>
<keyword evidence="4" id="KW-0233">DNA recombination</keyword>
<keyword evidence="7" id="KW-1185">Reference proteome</keyword>
<accession>A0A662ZCD0</accession>
<evidence type="ECO:0000313" key="7">
    <source>
        <dbReference type="Proteomes" id="UP000243374"/>
    </source>
</evidence>
<dbReference type="Proteomes" id="UP000243374">
    <property type="component" value="Unassembled WGS sequence"/>
</dbReference>
<evidence type="ECO:0000259" key="5">
    <source>
        <dbReference type="PROSITE" id="PS51898"/>
    </source>
</evidence>
<dbReference type="InterPro" id="IPR013762">
    <property type="entry name" value="Integrase-like_cat_sf"/>
</dbReference>
<dbReference type="SUPFAM" id="SSF56349">
    <property type="entry name" value="DNA breaking-rejoining enzymes"/>
    <property type="match status" value="1"/>
</dbReference>
<dbReference type="Pfam" id="PF00589">
    <property type="entry name" value="Phage_integrase"/>
    <property type="match status" value="1"/>
</dbReference>
<dbReference type="InterPro" id="IPR010998">
    <property type="entry name" value="Integrase_recombinase_N"/>
</dbReference>
<reference evidence="6 7" key="1">
    <citation type="submission" date="2016-10" db="EMBL/GenBank/DDBJ databases">
        <authorList>
            <person name="Varghese N."/>
            <person name="Submissions S."/>
        </authorList>
    </citation>
    <scope>NUCLEOTIDE SEQUENCE [LARGE SCALE GENOMIC DNA]</scope>
    <source>
        <strain evidence="6 7">22B</strain>
    </source>
</reference>
<keyword evidence="3" id="KW-0238">DNA-binding</keyword>
<dbReference type="InterPro" id="IPR050808">
    <property type="entry name" value="Phage_Integrase"/>
</dbReference>
<protein>
    <submittedName>
        <fullName evidence="6">Integrase</fullName>
    </submittedName>
</protein>
<dbReference type="InterPro" id="IPR011010">
    <property type="entry name" value="DNA_brk_join_enz"/>
</dbReference>
<dbReference type="InterPro" id="IPR002104">
    <property type="entry name" value="Integrase_catalytic"/>
</dbReference>
<dbReference type="GO" id="GO:0006310">
    <property type="term" value="P:DNA recombination"/>
    <property type="evidence" value="ECO:0007669"/>
    <property type="project" value="UniProtKB-KW"/>
</dbReference>
<dbReference type="PROSITE" id="PS51898">
    <property type="entry name" value="TYR_RECOMBINASE"/>
    <property type="match status" value="1"/>
</dbReference>
<dbReference type="AlphaFoldDB" id="A0A662ZCD0"/>
<evidence type="ECO:0000256" key="4">
    <source>
        <dbReference type="ARBA" id="ARBA00023172"/>
    </source>
</evidence>
<dbReference type="GO" id="GO:0015074">
    <property type="term" value="P:DNA integration"/>
    <property type="evidence" value="ECO:0007669"/>
    <property type="project" value="UniProtKB-KW"/>
</dbReference>
<dbReference type="RefSeq" id="WP_074841660.1">
    <property type="nucleotide sequence ID" value="NZ_CP047056.1"/>
</dbReference>
<dbReference type="InterPro" id="IPR038488">
    <property type="entry name" value="Integrase_DNA-bd_sf"/>
</dbReference>
<name>A0A662ZCD0_9GAMM</name>
<evidence type="ECO:0000256" key="3">
    <source>
        <dbReference type="ARBA" id="ARBA00023125"/>
    </source>
</evidence>
<evidence type="ECO:0000256" key="1">
    <source>
        <dbReference type="ARBA" id="ARBA00008857"/>
    </source>
</evidence>
<keyword evidence="2" id="KW-0229">DNA integration</keyword>
<gene>
    <name evidence="6" type="ORF">SAMN04487865_10742</name>
</gene>
<evidence type="ECO:0000313" key="6">
    <source>
        <dbReference type="EMBL" id="SFK43182.1"/>
    </source>
</evidence>
<sequence>MKKLITHKEFIKAVESAISRNKKASINCGGNLFAEISAKGLCTFYVRIRSTTVDTKKMLGRYPDLSLKDAREKANLELNKLRIQKEEKQRHSDTLTFGAYSSMWLSFFKVDPKSNNNTHKNNKRHDNLRSSLKILAELNSTPIDLINPKTVDKVLSKSDKPAGAKRIAIKALNQCLKSAVVDGIIEKNPCENMLNSQGLISQKYRKPKVIGYAWVEAKYLREKFFEKLSNEPYMHKVFYLFVAMTSLRVGSVSELRWNWIDYKNKAIHIPAEYMKMSRDFSIPLSDFVASLLKRWEIQCIRNEQISPYVFFAKSSLQKPIRVIQVQDPVTNNTQKEITLHGLRKSARTWMAQIGVPEIIAEYALSHEAKSSMVAVYNKYDYFQERIPVMRLWNYYIYTQLPESFKDLIEDLPSEYLDNCKKELDELKSKISFFEKERNY</sequence>
<dbReference type="CDD" id="cd00801">
    <property type="entry name" value="INT_P4_C"/>
    <property type="match status" value="1"/>
</dbReference>
<evidence type="ECO:0000256" key="2">
    <source>
        <dbReference type="ARBA" id="ARBA00022908"/>
    </source>
</evidence>
<dbReference type="EMBL" id="FOSF01000074">
    <property type="protein sequence ID" value="SFK43182.1"/>
    <property type="molecule type" value="Genomic_DNA"/>
</dbReference>
<dbReference type="PANTHER" id="PTHR30629:SF2">
    <property type="entry name" value="PROPHAGE INTEGRASE INTS-RELATED"/>
    <property type="match status" value="1"/>
</dbReference>
<dbReference type="InterPro" id="IPR025166">
    <property type="entry name" value="Integrase_DNA_bind_dom"/>
</dbReference>
<dbReference type="Gene3D" id="1.10.150.130">
    <property type="match status" value="1"/>
</dbReference>
<dbReference type="Gene3D" id="1.10.443.10">
    <property type="entry name" value="Intergrase catalytic core"/>
    <property type="match status" value="1"/>
</dbReference>